<comment type="caution">
    <text evidence="1">The sequence shown here is derived from an EMBL/GenBank/DDBJ whole genome shotgun (WGS) entry which is preliminary data.</text>
</comment>
<dbReference type="Proteomes" id="UP000829720">
    <property type="component" value="Unassembled WGS sequence"/>
</dbReference>
<organism evidence="1 2">
    <name type="scientific">Albula goreensis</name>
    <dbReference type="NCBI Taxonomy" id="1534307"/>
    <lineage>
        <taxon>Eukaryota</taxon>
        <taxon>Metazoa</taxon>
        <taxon>Chordata</taxon>
        <taxon>Craniata</taxon>
        <taxon>Vertebrata</taxon>
        <taxon>Euteleostomi</taxon>
        <taxon>Actinopterygii</taxon>
        <taxon>Neopterygii</taxon>
        <taxon>Teleostei</taxon>
        <taxon>Albuliformes</taxon>
        <taxon>Albulidae</taxon>
        <taxon>Albula</taxon>
    </lineage>
</organism>
<keyword evidence="2" id="KW-1185">Reference proteome</keyword>
<evidence type="ECO:0000313" key="2">
    <source>
        <dbReference type="Proteomes" id="UP000829720"/>
    </source>
</evidence>
<evidence type="ECO:0000313" key="1">
    <source>
        <dbReference type="EMBL" id="KAI1897128.1"/>
    </source>
</evidence>
<reference evidence="1" key="1">
    <citation type="submission" date="2021-01" db="EMBL/GenBank/DDBJ databases">
        <authorList>
            <person name="Zahm M."/>
            <person name="Roques C."/>
            <person name="Cabau C."/>
            <person name="Klopp C."/>
            <person name="Donnadieu C."/>
            <person name="Jouanno E."/>
            <person name="Lampietro C."/>
            <person name="Louis A."/>
            <person name="Herpin A."/>
            <person name="Echchiki A."/>
            <person name="Berthelot C."/>
            <person name="Parey E."/>
            <person name="Roest-Crollius H."/>
            <person name="Braasch I."/>
            <person name="Postlethwait J."/>
            <person name="Bobe J."/>
            <person name="Montfort J."/>
            <person name="Bouchez O."/>
            <person name="Begum T."/>
            <person name="Mejri S."/>
            <person name="Adams A."/>
            <person name="Chen W.-J."/>
            <person name="Guiguen Y."/>
        </authorList>
    </citation>
    <scope>NUCLEOTIDE SEQUENCE</scope>
    <source>
        <tissue evidence="1">Blood</tissue>
    </source>
</reference>
<dbReference type="EMBL" id="JAERUA010000007">
    <property type="protein sequence ID" value="KAI1897128.1"/>
    <property type="molecule type" value="Genomic_DNA"/>
</dbReference>
<accession>A0A8T3DQ94</accession>
<dbReference type="AlphaFoldDB" id="A0A8T3DQ94"/>
<name>A0A8T3DQ94_9TELE</name>
<proteinExistence type="predicted"/>
<protein>
    <submittedName>
        <fullName evidence="1">Uncharacterized protein</fullName>
    </submittedName>
</protein>
<gene>
    <name evidence="1" type="ORF">AGOR_G00079960</name>
</gene>
<sequence>MQQKLTLLGANSHVYRNSGDSGDSLRAGQPPIKERAAFDAGDASWAQLANWLACTLSSQFVFIFCWTLKVVPRVF</sequence>